<evidence type="ECO:0000313" key="5">
    <source>
        <dbReference type="EMBL" id="QDU18449.1"/>
    </source>
</evidence>
<dbReference type="AlphaFoldDB" id="A0A517XLS0"/>
<dbReference type="KEGG" id="uli:ETAA1_03370"/>
<sequence length="554" mass="61016">MSASTVPAPSMNAASDKDPFNNNCYGTLTDRDYKPVNLRSALNLTVLDVADFNDRIIRGYEEGYGEKELPADLTLARSLIPAGTASLRDFSYIAPEIPEYIPSNCTGCMDCVTECPDTAILGKVLGEDEWEQKLLTIPEGDREMFKAQWSRTKKYYDGGKKKQGVGGMFNIIIDPSKCKGCAECVTVCDDDALKMMAKTDEVMVKARKSHRYFKNIGPSNEKFISGNLLIDMMLKEQTHIYTGGAGSCAGCGEGTALRMMCAATGSKYGEDWGIVAATGCNTVYTSTYPYNPYLVPWTNSLFENAPTYAIGVRMKWDQMGWGKKPLWVIGGDGAMYDIGFQALSRMFASGMNVKVFVLDTQVYSNTGGQASTATFTGQNTKMSVHGSVFGGKQERRKEMAQIAMMHPRTYVAQTTCAHVNHFYKAVLGALEFDGPAIVCCYTTCQPEHGVADNMAGEQARLAVDTRAFPLIIYDPRAGDTIKSRMSLAGNPNMKGDWYVHPKTNQEVTFVDFARSEGRFVKHFDKDGNPSPTLLAAKQDRLENWHVLQDLAGLR</sequence>
<keyword evidence="3" id="KW-0411">Iron-sulfur</keyword>
<feature type="domain" description="4Fe-4S ferredoxin-type" evidence="4">
    <location>
        <begin position="96"/>
        <end position="127"/>
    </location>
</feature>
<evidence type="ECO:0000313" key="6">
    <source>
        <dbReference type="Proteomes" id="UP000319576"/>
    </source>
</evidence>
<dbReference type="PANTHER" id="PTHR32154:SF0">
    <property type="entry name" value="PYRUVATE-FLAVODOXIN OXIDOREDUCTASE-RELATED"/>
    <property type="match status" value="1"/>
</dbReference>
<organism evidence="5 6">
    <name type="scientific">Urbifossiella limnaea</name>
    <dbReference type="NCBI Taxonomy" id="2528023"/>
    <lineage>
        <taxon>Bacteria</taxon>
        <taxon>Pseudomonadati</taxon>
        <taxon>Planctomycetota</taxon>
        <taxon>Planctomycetia</taxon>
        <taxon>Gemmatales</taxon>
        <taxon>Gemmataceae</taxon>
        <taxon>Urbifossiella</taxon>
    </lineage>
</organism>
<dbReference type="GO" id="GO:0046872">
    <property type="term" value="F:metal ion binding"/>
    <property type="evidence" value="ECO:0007669"/>
    <property type="project" value="UniProtKB-KW"/>
</dbReference>
<dbReference type="Pfam" id="PF00037">
    <property type="entry name" value="Fer4"/>
    <property type="match status" value="1"/>
</dbReference>
<dbReference type="Gene3D" id="3.40.50.970">
    <property type="match status" value="2"/>
</dbReference>
<gene>
    <name evidence="5" type="primary">porB</name>
    <name evidence="5" type="ORF">ETAA1_03370</name>
</gene>
<dbReference type="EC" id="1.2.7.1" evidence="5"/>
<dbReference type="GO" id="GO:0051536">
    <property type="term" value="F:iron-sulfur cluster binding"/>
    <property type="evidence" value="ECO:0007669"/>
    <property type="project" value="UniProtKB-KW"/>
</dbReference>
<dbReference type="GO" id="GO:0030976">
    <property type="term" value="F:thiamine pyrophosphate binding"/>
    <property type="evidence" value="ECO:0007669"/>
    <property type="project" value="InterPro"/>
</dbReference>
<keyword evidence="6" id="KW-1185">Reference proteome</keyword>
<accession>A0A517XLS0</accession>
<dbReference type="EMBL" id="CP036273">
    <property type="protein sequence ID" value="QDU18449.1"/>
    <property type="molecule type" value="Genomic_DNA"/>
</dbReference>
<dbReference type="Proteomes" id="UP000319576">
    <property type="component" value="Chromosome"/>
</dbReference>
<proteinExistence type="predicted"/>
<feature type="domain" description="4Fe-4S ferredoxin-type" evidence="4">
    <location>
        <begin position="169"/>
        <end position="198"/>
    </location>
</feature>
<name>A0A517XLS0_9BACT</name>
<dbReference type="InterPro" id="IPR017896">
    <property type="entry name" value="4Fe4S_Fe-S-bd"/>
</dbReference>
<evidence type="ECO:0000256" key="3">
    <source>
        <dbReference type="ARBA" id="ARBA00023014"/>
    </source>
</evidence>
<dbReference type="InterPro" id="IPR050722">
    <property type="entry name" value="Pyruvate:ferred/Flavod_OxRd"/>
</dbReference>
<keyword evidence="1" id="KW-0479">Metal-binding</keyword>
<evidence type="ECO:0000256" key="1">
    <source>
        <dbReference type="ARBA" id="ARBA00022723"/>
    </source>
</evidence>
<protein>
    <submittedName>
        <fullName evidence="5">Pyruvate synthase subunit PorB</fullName>
        <ecNumber evidence="5">1.2.7.1</ecNumber>
    </submittedName>
</protein>
<dbReference type="PANTHER" id="PTHR32154">
    <property type="entry name" value="PYRUVATE-FLAVODOXIN OXIDOREDUCTASE-RELATED"/>
    <property type="match status" value="1"/>
</dbReference>
<keyword evidence="5" id="KW-0560">Oxidoreductase</keyword>
<evidence type="ECO:0000259" key="4">
    <source>
        <dbReference type="PROSITE" id="PS51379"/>
    </source>
</evidence>
<dbReference type="GO" id="GO:0019164">
    <property type="term" value="F:pyruvate synthase activity"/>
    <property type="evidence" value="ECO:0007669"/>
    <property type="project" value="UniProtKB-EC"/>
</dbReference>
<dbReference type="Gene3D" id="3.30.70.20">
    <property type="match status" value="1"/>
</dbReference>
<evidence type="ECO:0000256" key="2">
    <source>
        <dbReference type="ARBA" id="ARBA00023004"/>
    </source>
</evidence>
<dbReference type="GO" id="GO:0006979">
    <property type="term" value="P:response to oxidative stress"/>
    <property type="evidence" value="ECO:0007669"/>
    <property type="project" value="TreeGrafter"/>
</dbReference>
<keyword evidence="5" id="KW-0670">Pyruvate</keyword>
<dbReference type="InterPro" id="IPR017900">
    <property type="entry name" value="4Fe4S_Fe_S_CS"/>
</dbReference>
<dbReference type="SUPFAM" id="SSF54862">
    <property type="entry name" value="4Fe-4S ferredoxins"/>
    <property type="match status" value="1"/>
</dbReference>
<dbReference type="InterPro" id="IPR011766">
    <property type="entry name" value="TPP_enzyme_TPP-bd"/>
</dbReference>
<reference evidence="5 6" key="1">
    <citation type="submission" date="2019-02" db="EMBL/GenBank/DDBJ databases">
        <title>Deep-cultivation of Planctomycetes and their phenomic and genomic characterization uncovers novel biology.</title>
        <authorList>
            <person name="Wiegand S."/>
            <person name="Jogler M."/>
            <person name="Boedeker C."/>
            <person name="Pinto D."/>
            <person name="Vollmers J."/>
            <person name="Rivas-Marin E."/>
            <person name="Kohn T."/>
            <person name="Peeters S.H."/>
            <person name="Heuer A."/>
            <person name="Rast P."/>
            <person name="Oberbeckmann S."/>
            <person name="Bunk B."/>
            <person name="Jeske O."/>
            <person name="Meyerdierks A."/>
            <person name="Storesund J.E."/>
            <person name="Kallscheuer N."/>
            <person name="Luecker S."/>
            <person name="Lage O.M."/>
            <person name="Pohl T."/>
            <person name="Merkel B.J."/>
            <person name="Hornburger P."/>
            <person name="Mueller R.-W."/>
            <person name="Bruemmer F."/>
            <person name="Labrenz M."/>
            <person name="Spormann A.M."/>
            <person name="Op den Camp H."/>
            <person name="Overmann J."/>
            <person name="Amann R."/>
            <person name="Jetten M.S.M."/>
            <person name="Mascher T."/>
            <person name="Medema M.H."/>
            <person name="Devos D.P."/>
            <person name="Kaster A.-K."/>
            <person name="Ovreas L."/>
            <person name="Rohde M."/>
            <person name="Galperin M.Y."/>
            <person name="Jogler C."/>
        </authorList>
    </citation>
    <scope>NUCLEOTIDE SEQUENCE [LARGE SCALE GENOMIC DNA]</scope>
    <source>
        <strain evidence="5 6">ETA_A1</strain>
    </source>
</reference>
<dbReference type="OrthoDB" id="9794954at2"/>
<keyword evidence="2" id="KW-0408">Iron</keyword>
<dbReference type="PROSITE" id="PS51379">
    <property type="entry name" value="4FE4S_FER_2"/>
    <property type="match status" value="2"/>
</dbReference>
<dbReference type="PROSITE" id="PS00198">
    <property type="entry name" value="4FE4S_FER_1"/>
    <property type="match status" value="1"/>
</dbReference>
<dbReference type="Pfam" id="PF02775">
    <property type="entry name" value="TPP_enzyme_C"/>
    <property type="match status" value="1"/>
</dbReference>
<dbReference type="SUPFAM" id="SSF52518">
    <property type="entry name" value="Thiamin diphosphate-binding fold (THDP-binding)"/>
    <property type="match status" value="1"/>
</dbReference>
<dbReference type="InterPro" id="IPR029061">
    <property type="entry name" value="THDP-binding"/>
</dbReference>
<dbReference type="RefSeq" id="WP_145233754.1">
    <property type="nucleotide sequence ID" value="NZ_CP036273.1"/>
</dbReference>